<dbReference type="Pfam" id="PF18912">
    <property type="entry name" value="DZR_2"/>
    <property type="match status" value="1"/>
</dbReference>
<dbReference type="GO" id="GO:0016757">
    <property type="term" value="F:glycosyltransferase activity"/>
    <property type="evidence" value="ECO:0007669"/>
    <property type="project" value="UniProtKB-KW"/>
</dbReference>
<sequence length="234" mass="26897">MITPKVNYRSFFNTCILCSTSRFEGKNTLTELCPACFNDLPWITDKCQRCALPLEAHVDHHLLCGQCIRKPPIYDKVEALFHYQFPLDQLITKIKYNRKNQYLGALCELMDHALPALTNLDAIMAVPLYPKNLHQRGFNQAEILARYLGKKRRIKFDGSALRKDRPTQHQMSLHRSERFKNLKDAFSCQPLRYKHVGLVDDVMTTGTTLNQLSKVLKEAGVAKVTCLVLCRTDK</sequence>
<protein>
    <submittedName>
        <fullName evidence="4">Amidophosphoribosyltransferase</fullName>
    </submittedName>
</protein>
<dbReference type="PANTHER" id="PTHR47505:SF1">
    <property type="entry name" value="DNA UTILIZATION PROTEIN YHGH"/>
    <property type="match status" value="1"/>
</dbReference>
<feature type="domain" description="Double zinc ribbon" evidence="3">
    <location>
        <begin position="13"/>
        <end position="67"/>
    </location>
</feature>
<comment type="similarity">
    <text evidence="1">Belongs to the ComF/GntX family.</text>
</comment>
<dbReference type="InterPro" id="IPR029057">
    <property type="entry name" value="PRTase-like"/>
</dbReference>
<dbReference type="Pfam" id="PF00156">
    <property type="entry name" value="Pribosyltran"/>
    <property type="match status" value="1"/>
</dbReference>
<accession>A0A2G6JNU9</accession>
<evidence type="ECO:0000313" key="4">
    <source>
        <dbReference type="EMBL" id="PIE24900.1"/>
    </source>
</evidence>
<dbReference type="InterPro" id="IPR000836">
    <property type="entry name" value="PRTase_dom"/>
</dbReference>
<dbReference type="InterPro" id="IPR044005">
    <property type="entry name" value="DZR_2"/>
</dbReference>
<dbReference type="InterPro" id="IPR051910">
    <property type="entry name" value="ComF/GntX_DNA_util-trans"/>
</dbReference>
<evidence type="ECO:0000259" key="3">
    <source>
        <dbReference type="Pfam" id="PF18912"/>
    </source>
</evidence>
<gene>
    <name evidence="4" type="ORF">CSA60_02810</name>
</gene>
<reference evidence="4 5" key="1">
    <citation type="submission" date="2017-10" db="EMBL/GenBank/DDBJ databases">
        <title>Novel microbial diversity and functional potential in the marine mammal oral microbiome.</title>
        <authorList>
            <person name="Dudek N.K."/>
            <person name="Sun C.L."/>
            <person name="Burstein D."/>
            <person name="Kantor R.S."/>
            <person name="Aliaga Goltsman D.S."/>
            <person name="Bik E.M."/>
            <person name="Thomas B.C."/>
            <person name="Banfield J.F."/>
            <person name="Relman D.A."/>
        </authorList>
    </citation>
    <scope>NUCLEOTIDE SEQUENCE [LARGE SCALE GENOMIC DNA]</scope>
    <source>
        <strain evidence="4">DOLJORAL78_47_21</strain>
    </source>
</reference>
<name>A0A2G6JNU9_NEPCE</name>
<dbReference type="SUPFAM" id="SSF53271">
    <property type="entry name" value="PRTase-like"/>
    <property type="match status" value="1"/>
</dbReference>
<dbReference type="EMBL" id="PDSH01000015">
    <property type="protein sequence ID" value="PIE24900.1"/>
    <property type="molecule type" value="Genomic_DNA"/>
</dbReference>
<dbReference type="AlphaFoldDB" id="A0A2G6JNU9"/>
<evidence type="ECO:0000259" key="2">
    <source>
        <dbReference type="Pfam" id="PF00156"/>
    </source>
</evidence>
<proteinExistence type="inferred from homology"/>
<keyword evidence="4" id="KW-0808">Transferase</keyword>
<dbReference type="Proteomes" id="UP000243469">
    <property type="component" value="Unassembled WGS sequence"/>
</dbReference>
<dbReference type="Gene3D" id="3.40.50.2020">
    <property type="match status" value="1"/>
</dbReference>
<comment type="caution">
    <text evidence="4">The sequence shown here is derived from an EMBL/GenBank/DDBJ whole genome shotgun (WGS) entry which is preliminary data.</text>
</comment>
<evidence type="ECO:0000313" key="5">
    <source>
        <dbReference type="Proteomes" id="UP000243469"/>
    </source>
</evidence>
<organism evidence="4 5">
    <name type="scientific">Neptuniibacter caesariensis</name>
    <dbReference type="NCBI Taxonomy" id="207954"/>
    <lineage>
        <taxon>Bacteria</taxon>
        <taxon>Pseudomonadati</taxon>
        <taxon>Pseudomonadota</taxon>
        <taxon>Gammaproteobacteria</taxon>
        <taxon>Oceanospirillales</taxon>
        <taxon>Oceanospirillaceae</taxon>
        <taxon>Neptuniibacter</taxon>
    </lineage>
</organism>
<dbReference type="CDD" id="cd06223">
    <property type="entry name" value="PRTases_typeI"/>
    <property type="match status" value="1"/>
</dbReference>
<feature type="domain" description="Phosphoribosyltransferase" evidence="2">
    <location>
        <begin position="136"/>
        <end position="231"/>
    </location>
</feature>
<evidence type="ECO:0000256" key="1">
    <source>
        <dbReference type="ARBA" id="ARBA00008007"/>
    </source>
</evidence>
<keyword evidence="4" id="KW-0328">Glycosyltransferase</keyword>
<dbReference type="PANTHER" id="PTHR47505">
    <property type="entry name" value="DNA UTILIZATION PROTEIN YHGH"/>
    <property type="match status" value="1"/>
</dbReference>